<dbReference type="GO" id="GO:0016020">
    <property type="term" value="C:membrane"/>
    <property type="evidence" value="ECO:0007669"/>
    <property type="project" value="UniProtKB-SubCell"/>
</dbReference>
<comment type="similarity">
    <text evidence="2 6">Belongs to the peptidase S54 family.</text>
</comment>
<comment type="caution">
    <text evidence="6">Lacks conserved residue(s) required for the propagation of feature annotation.</text>
</comment>
<comment type="caution">
    <text evidence="9">The sequence shown here is derived from an EMBL/GenBank/DDBJ whole genome shotgun (WGS) entry which is preliminary data.</text>
</comment>
<protein>
    <recommendedName>
        <fullName evidence="6">RHOMBOID-like protein</fullName>
        <ecNumber evidence="6">3.4.21.105</ecNumber>
    </recommendedName>
</protein>
<comment type="subcellular location">
    <subcellularLocation>
        <location evidence="1 6">Membrane</location>
        <topology evidence="1 6">Multi-pass membrane protein</topology>
    </subcellularLocation>
</comment>
<comment type="catalytic activity">
    <reaction evidence="6">
        <text>Cleaves type-1 transmembrane domains using a catalytic dyad composed of serine and histidine that are contributed by different transmembrane domains.</text>
        <dbReference type="EC" id="3.4.21.105"/>
    </reaction>
</comment>
<evidence type="ECO:0000256" key="7">
    <source>
        <dbReference type="SAM" id="MobiDB-lite"/>
    </source>
</evidence>
<keyword evidence="6" id="KW-0645">Protease</keyword>
<keyword evidence="6" id="KW-0720">Serine protease</keyword>
<evidence type="ECO:0000256" key="1">
    <source>
        <dbReference type="ARBA" id="ARBA00004141"/>
    </source>
</evidence>
<keyword evidence="3 6" id="KW-0812">Transmembrane</keyword>
<dbReference type="PANTHER" id="PTHR22936:SF99">
    <property type="entry name" value="RHOMBOID-LIKE PROTEASE"/>
    <property type="match status" value="1"/>
</dbReference>
<evidence type="ECO:0000256" key="4">
    <source>
        <dbReference type="ARBA" id="ARBA00022989"/>
    </source>
</evidence>
<dbReference type="InterPro" id="IPR035952">
    <property type="entry name" value="Rhomboid-like_sf"/>
</dbReference>
<dbReference type="GO" id="GO:0004252">
    <property type="term" value="F:serine-type endopeptidase activity"/>
    <property type="evidence" value="ECO:0007669"/>
    <property type="project" value="InterPro"/>
</dbReference>
<evidence type="ECO:0000259" key="8">
    <source>
        <dbReference type="Pfam" id="PF01694"/>
    </source>
</evidence>
<feature type="compositionally biased region" description="Acidic residues" evidence="7">
    <location>
        <begin position="157"/>
        <end position="167"/>
    </location>
</feature>
<keyword evidence="6" id="KW-0378">Hydrolase</keyword>
<feature type="transmembrane region" description="Helical" evidence="6">
    <location>
        <begin position="576"/>
        <end position="598"/>
    </location>
</feature>
<dbReference type="InterPro" id="IPR002610">
    <property type="entry name" value="Peptidase_S54_rhomboid-like"/>
</dbReference>
<keyword evidence="5 6" id="KW-0472">Membrane</keyword>
<evidence type="ECO:0000256" key="2">
    <source>
        <dbReference type="ARBA" id="ARBA00009045"/>
    </source>
</evidence>
<keyword evidence="10" id="KW-1185">Reference proteome</keyword>
<accession>A0AAW1RBV2</accession>
<evidence type="ECO:0000256" key="6">
    <source>
        <dbReference type="RuleBase" id="RU362115"/>
    </source>
</evidence>
<feature type="region of interest" description="Disordered" evidence="7">
    <location>
        <begin position="136"/>
        <end position="171"/>
    </location>
</feature>
<dbReference type="EC" id="3.4.21.105" evidence="6"/>
<feature type="region of interest" description="Disordered" evidence="7">
    <location>
        <begin position="14"/>
        <end position="70"/>
    </location>
</feature>
<dbReference type="SUPFAM" id="SSF144091">
    <property type="entry name" value="Rhomboid-like"/>
    <property type="match status" value="1"/>
</dbReference>
<keyword evidence="4 6" id="KW-1133">Transmembrane helix</keyword>
<name>A0AAW1RBV2_9CHLO</name>
<feature type="transmembrane region" description="Helical" evidence="6">
    <location>
        <begin position="336"/>
        <end position="354"/>
    </location>
</feature>
<feature type="domain" description="Peptidase S54 rhomboid" evidence="8">
    <location>
        <begin position="427"/>
        <end position="567"/>
    </location>
</feature>
<feature type="transmembrane region" description="Helical" evidence="6">
    <location>
        <begin position="521"/>
        <end position="540"/>
    </location>
</feature>
<feature type="transmembrane region" description="Helical" evidence="6">
    <location>
        <begin position="552"/>
        <end position="569"/>
    </location>
</feature>
<evidence type="ECO:0000313" key="10">
    <source>
        <dbReference type="Proteomes" id="UP001438707"/>
    </source>
</evidence>
<feature type="transmembrane region" description="Helical" evidence="6">
    <location>
        <begin position="491"/>
        <end position="509"/>
    </location>
</feature>
<dbReference type="Gene3D" id="1.20.1540.10">
    <property type="entry name" value="Rhomboid-like"/>
    <property type="match status" value="1"/>
</dbReference>
<comment type="function">
    <text evidence="6">Serine protease involved in intramembrane proteolysis.</text>
</comment>
<reference evidence="9 10" key="1">
    <citation type="journal article" date="2024" name="Nat. Commun.">
        <title>Phylogenomics reveals the evolutionary origins of lichenization in chlorophyte algae.</title>
        <authorList>
            <person name="Puginier C."/>
            <person name="Libourel C."/>
            <person name="Otte J."/>
            <person name="Skaloud P."/>
            <person name="Haon M."/>
            <person name="Grisel S."/>
            <person name="Petersen M."/>
            <person name="Berrin J.G."/>
            <person name="Delaux P.M."/>
            <person name="Dal Grande F."/>
            <person name="Keller J."/>
        </authorList>
    </citation>
    <scope>NUCLEOTIDE SEQUENCE [LARGE SCALE GENOMIC DNA]</scope>
    <source>
        <strain evidence="9 10">SAG 2145</strain>
    </source>
</reference>
<dbReference type="Proteomes" id="UP001438707">
    <property type="component" value="Unassembled WGS sequence"/>
</dbReference>
<sequence length="611" mass="67785">MDWWRIRHGLKTLPRSNSAQTDSSLLQASSDIADSPRGTYAQATDQRAQEEAASGPSEPSETGTDRTGSFFGSVTTLASHSYTTGYRTSYAGTDVELGSVEGSVANRAPNLRRSMSRLGSSMKHYAKLVVAEHPVKEHQKYKQEQQTESRRGSLLGDIEEANEDGPGGDEVISAARQPDSSAPLQKRNMTAVHSYIIGHRLAGAGRAQRQRVWKSRIVLVEDFAVLLMATMSLLPQPCLVKWQLAKDSVLSATAMHREADTVADADMRGKDRFIALVKLEQKLANNPNKKLLMEAIAKKRLGQFDNFLDHLHTEMIITGQVMFDACTPAKVGQHRLYFTFTFIFVVFAVWFYMIGEFPFFVLQQPHDSVIDTCLSNQQAASIATFGPSQMLHWFNKGSKWCFAGNAWIFSPAYVLEWGAKYGPAMKSESYRWFTSWFVHQSFQHVLSNMLLFGAIACQIEEKYGAPRIILLFFISALGGSFFSAVCENGCSVVVGASGGCFGMMGLFIADMIMNFESIPRPVLRCCAIVAFTSYFVITIATQPIGTSHMSHVGGLICGLFPAFVFLPNLNHERWEAILPILGALFLIIAFISLPVIFYHDKYPHLNCPLVS</sequence>
<gene>
    <name evidence="9" type="ORF">WJX74_006794</name>
</gene>
<dbReference type="EMBL" id="JALJOS010000014">
    <property type="protein sequence ID" value="KAK9831189.1"/>
    <property type="molecule type" value="Genomic_DNA"/>
</dbReference>
<feature type="transmembrane region" description="Helical" evidence="6">
    <location>
        <begin position="468"/>
        <end position="485"/>
    </location>
</feature>
<dbReference type="AlphaFoldDB" id="A0AAW1RBV2"/>
<dbReference type="GO" id="GO:0006508">
    <property type="term" value="P:proteolysis"/>
    <property type="evidence" value="ECO:0007669"/>
    <property type="project" value="UniProtKB-KW"/>
</dbReference>
<dbReference type="Pfam" id="PF01694">
    <property type="entry name" value="Rhomboid"/>
    <property type="match status" value="1"/>
</dbReference>
<feature type="compositionally biased region" description="Low complexity" evidence="7">
    <location>
        <begin position="51"/>
        <end position="61"/>
    </location>
</feature>
<dbReference type="PANTHER" id="PTHR22936">
    <property type="entry name" value="RHOMBOID-RELATED"/>
    <property type="match status" value="1"/>
</dbReference>
<feature type="compositionally biased region" description="Basic and acidic residues" evidence="7">
    <location>
        <begin position="136"/>
        <end position="151"/>
    </location>
</feature>
<dbReference type="InterPro" id="IPR022764">
    <property type="entry name" value="Peptidase_S54_rhomboid_dom"/>
</dbReference>
<evidence type="ECO:0000256" key="5">
    <source>
        <dbReference type="ARBA" id="ARBA00023136"/>
    </source>
</evidence>
<proteinExistence type="inferred from homology"/>
<organism evidence="9 10">
    <name type="scientific">Apatococcus lobatus</name>
    <dbReference type="NCBI Taxonomy" id="904363"/>
    <lineage>
        <taxon>Eukaryota</taxon>
        <taxon>Viridiplantae</taxon>
        <taxon>Chlorophyta</taxon>
        <taxon>core chlorophytes</taxon>
        <taxon>Trebouxiophyceae</taxon>
        <taxon>Chlorellales</taxon>
        <taxon>Chlorellaceae</taxon>
        <taxon>Apatococcus</taxon>
    </lineage>
</organism>
<feature type="compositionally biased region" description="Polar residues" evidence="7">
    <location>
        <begin position="14"/>
        <end position="32"/>
    </location>
</feature>
<evidence type="ECO:0000256" key="3">
    <source>
        <dbReference type="ARBA" id="ARBA00022692"/>
    </source>
</evidence>
<evidence type="ECO:0000313" key="9">
    <source>
        <dbReference type="EMBL" id="KAK9831189.1"/>
    </source>
</evidence>